<dbReference type="GO" id="GO:0016773">
    <property type="term" value="F:phosphotransferase activity, alcohol group as acceptor"/>
    <property type="evidence" value="ECO:0007669"/>
    <property type="project" value="InterPro"/>
</dbReference>
<dbReference type="InterPro" id="IPR006748">
    <property type="entry name" value="NH2Glyco/OHUrea_AB-resist_kin"/>
</dbReference>
<dbReference type="GO" id="GO:0019748">
    <property type="term" value="P:secondary metabolic process"/>
    <property type="evidence" value="ECO:0007669"/>
    <property type="project" value="InterPro"/>
</dbReference>
<comment type="caution">
    <text evidence="1">The sequence shown here is derived from an EMBL/GenBank/DDBJ whole genome shotgun (WGS) entry which is preliminary data.</text>
</comment>
<dbReference type="Proteomes" id="UP000316626">
    <property type="component" value="Unassembled WGS sequence"/>
</dbReference>
<dbReference type="Pfam" id="PF04655">
    <property type="entry name" value="APH_6_hur"/>
    <property type="match status" value="1"/>
</dbReference>
<sequence>MKYPIVFENKVTGAFGTIGREWLNELDITVQKYLDKWDLQSEGPVDNLSYNYVLKVNYENDNRAILKLGVPNYDFDNEIRTLHTYNGKGCVQVIKSEPECGAMLLEHLLPGTMLVEVEEMLAIKHFAKVWTQLRRQVEKNADHPSIKHWMRALDRYLEVYTNNEGPISTYNIQLAQTYFNEICNTSIGSELLHGDLHHENILFSDKYGWIAIDPKGVIGDPYFDFISFLTNQLFHKTNPKQLIEQRVIGLCEEMNLDKDRLLKSGFTMSILYACWGIEDNDSDWKKTYQCALWFEELRDPKKQFA</sequence>
<dbReference type="InterPro" id="IPR011009">
    <property type="entry name" value="Kinase-like_dom_sf"/>
</dbReference>
<keyword evidence="2" id="KW-1185">Reference proteome</keyword>
<evidence type="ECO:0000313" key="2">
    <source>
        <dbReference type="Proteomes" id="UP000316626"/>
    </source>
</evidence>
<proteinExistence type="predicted"/>
<organism evidence="1 2">
    <name type="scientific">Psychrobacillus vulpis</name>
    <dbReference type="NCBI Taxonomy" id="2325572"/>
    <lineage>
        <taxon>Bacteria</taxon>
        <taxon>Bacillati</taxon>
        <taxon>Bacillota</taxon>
        <taxon>Bacilli</taxon>
        <taxon>Bacillales</taxon>
        <taxon>Bacillaceae</taxon>
        <taxon>Psychrobacillus</taxon>
    </lineage>
</organism>
<dbReference type="EMBL" id="VDGI01000004">
    <property type="protein sequence ID" value="TQR20609.1"/>
    <property type="molecule type" value="Genomic_DNA"/>
</dbReference>
<gene>
    <name evidence="1" type="ORF">FG384_05790</name>
</gene>
<dbReference type="RefSeq" id="WP_142641648.1">
    <property type="nucleotide sequence ID" value="NZ_VDGI01000004.1"/>
</dbReference>
<evidence type="ECO:0008006" key="3">
    <source>
        <dbReference type="Google" id="ProtNLM"/>
    </source>
</evidence>
<dbReference type="OrthoDB" id="179394at2"/>
<dbReference type="Gene3D" id="3.90.1200.10">
    <property type="match status" value="1"/>
</dbReference>
<accession>A0A544TT45</accession>
<evidence type="ECO:0000313" key="1">
    <source>
        <dbReference type="EMBL" id="TQR20609.1"/>
    </source>
</evidence>
<reference evidence="1 2" key="1">
    <citation type="submission" date="2019-06" db="EMBL/GenBank/DDBJ databases">
        <title>Psychrobacillus vulpis sp. nov., a new species isolated from feces of a red fox that inhabits in The Tablas de Daimiel Natural Park, Albacete, Spain.</title>
        <authorList>
            <person name="Rodriguez M."/>
            <person name="Reina J.C."/>
            <person name="Bejar V."/>
            <person name="Llamas I."/>
        </authorList>
    </citation>
    <scope>NUCLEOTIDE SEQUENCE [LARGE SCALE GENOMIC DNA]</scope>
    <source>
        <strain evidence="1 2">Z8</strain>
    </source>
</reference>
<name>A0A544TT45_9BACI</name>
<dbReference type="SUPFAM" id="SSF56112">
    <property type="entry name" value="Protein kinase-like (PK-like)"/>
    <property type="match status" value="1"/>
</dbReference>
<dbReference type="AlphaFoldDB" id="A0A544TT45"/>
<protein>
    <recommendedName>
        <fullName evidence="3">Aminoglycoside resistance protein</fullName>
    </recommendedName>
</protein>